<dbReference type="RefSeq" id="WP_379526790.1">
    <property type="nucleotide sequence ID" value="NZ_JBHSBI010000002.1"/>
</dbReference>
<organism evidence="1 2">
    <name type="scientific">Nonomuraea purpurea</name>
    <dbReference type="NCBI Taxonomy" id="1849276"/>
    <lineage>
        <taxon>Bacteria</taxon>
        <taxon>Bacillati</taxon>
        <taxon>Actinomycetota</taxon>
        <taxon>Actinomycetes</taxon>
        <taxon>Streptosporangiales</taxon>
        <taxon>Streptosporangiaceae</taxon>
        <taxon>Nonomuraea</taxon>
    </lineage>
</organism>
<evidence type="ECO:0000313" key="1">
    <source>
        <dbReference type="EMBL" id="MFC4006651.1"/>
    </source>
</evidence>
<dbReference type="Proteomes" id="UP001595851">
    <property type="component" value="Unassembled WGS sequence"/>
</dbReference>
<accession>A0ABV8FY37</accession>
<dbReference type="EMBL" id="JBHSBI010000002">
    <property type="protein sequence ID" value="MFC4006651.1"/>
    <property type="molecule type" value="Genomic_DNA"/>
</dbReference>
<sequence>MVGTNLVAGLSKSCGCLKNEIIADRGRRNRKHGLSRTRIYALWKQMVRRCTNPLAFDFHYYGGRGIKVHTPWMDPATFVRDVEAEIGPCPSGMTLDRIDNAGDYAPGNVRWASRATQSANRGGKPQGGSVQKRIRVRKKLTAEQVRQLVEFVQSGHSYAEAAEIFPVSGGHVSRVYRETAGSALPKRRRRVF</sequence>
<gene>
    <name evidence="1" type="ORF">ACFOY2_05425</name>
</gene>
<keyword evidence="2" id="KW-1185">Reference proteome</keyword>
<protein>
    <submittedName>
        <fullName evidence="1">Uncharacterized protein</fullName>
    </submittedName>
</protein>
<proteinExistence type="predicted"/>
<reference evidence="2" key="1">
    <citation type="journal article" date="2019" name="Int. J. Syst. Evol. Microbiol.">
        <title>The Global Catalogue of Microorganisms (GCM) 10K type strain sequencing project: providing services to taxonomists for standard genome sequencing and annotation.</title>
        <authorList>
            <consortium name="The Broad Institute Genomics Platform"/>
            <consortium name="The Broad Institute Genome Sequencing Center for Infectious Disease"/>
            <person name="Wu L."/>
            <person name="Ma J."/>
        </authorList>
    </citation>
    <scope>NUCLEOTIDE SEQUENCE [LARGE SCALE GENOMIC DNA]</scope>
    <source>
        <strain evidence="2">TBRC 1276</strain>
    </source>
</reference>
<comment type="caution">
    <text evidence="1">The sequence shown here is derived from an EMBL/GenBank/DDBJ whole genome shotgun (WGS) entry which is preliminary data.</text>
</comment>
<name>A0ABV8FY37_9ACTN</name>
<evidence type="ECO:0000313" key="2">
    <source>
        <dbReference type="Proteomes" id="UP001595851"/>
    </source>
</evidence>